<protein>
    <submittedName>
        <fullName evidence="1">Uncharacterized protein</fullName>
    </submittedName>
</protein>
<gene>
    <name evidence="1" type="ORF">HMPREF0454_02529</name>
</gene>
<name>G9Y7H5_HAFAL</name>
<proteinExistence type="predicted"/>
<reference evidence="1 2" key="1">
    <citation type="submission" date="2011-08" db="EMBL/GenBank/DDBJ databases">
        <authorList>
            <person name="Weinstock G."/>
            <person name="Sodergren E."/>
            <person name="Clifton S."/>
            <person name="Fulton L."/>
            <person name="Fulton B."/>
            <person name="Courtney L."/>
            <person name="Fronick C."/>
            <person name="Harrison M."/>
            <person name="Strong C."/>
            <person name="Farmer C."/>
            <person name="Delahaunty K."/>
            <person name="Markovic C."/>
            <person name="Hall O."/>
            <person name="Minx P."/>
            <person name="Tomlinson C."/>
            <person name="Mitreva M."/>
            <person name="Hou S."/>
            <person name="Chen J."/>
            <person name="Wollam A."/>
            <person name="Pepin K.H."/>
            <person name="Johnson M."/>
            <person name="Bhonagiri V."/>
            <person name="Zhang X."/>
            <person name="Suruliraj S."/>
            <person name="Warren W."/>
            <person name="Chinwalla A."/>
            <person name="Mardis E.R."/>
            <person name="Wilson R.K."/>
        </authorList>
    </citation>
    <scope>NUCLEOTIDE SEQUENCE [LARGE SCALE GENOMIC DNA]</scope>
    <source>
        <strain evidence="1 2">ATCC 51873</strain>
    </source>
</reference>
<dbReference type="AlphaFoldDB" id="G9Y7H5"/>
<evidence type="ECO:0000313" key="1">
    <source>
        <dbReference type="EMBL" id="EHM42165.1"/>
    </source>
</evidence>
<dbReference type="Proteomes" id="UP000005959">
    <property type="component" value="Unassembled WGS sequence"/>
</dbReference>
<dbReference type="EMBL" id="AGCI01000059">
    <property type="protein sequence ID" value="EHM42165.1"/>
    <property type="molecule type" value="Genomic_DNA"/>
</dbReference>
<dbReference type="HOGENOM" id="CLU_3216936_0_0_6"/>
<comment type="caution">
    <text evidence="1">The sequence shown here is derived from an EMBL/GenBank/DDBJ whole genome shotgun (WGS) entry which is preliminary data.</text>
</comment>
<accession>G9Y7H5</accession>
<evidence type="ECO:0000313" key="2">
    <source>
        <dbReference type="Proteomes" id="UP000005959"/>
    </source>
</evidence>
<organism evidence="1 2">
    <name type="scientific">Hafnia alvei ATCC 51873</name>
    <dbReference type="NCBI Taxonomy" id="1002364"/>
    <lineage>
        <taxon>Bacteria</taxon>
        <taxon>Pseudomonadati</taxon>
        <taxon>Pseudomonadota</taxon>
        <taxon>Gammaproteobacteria</taxon>
        <taxon>Enterobacterales</taxon>
        <taxon>Hafniaceae</taxon>
        <taxon>Hafnia</taxon>
    </lineage>
</organism>
<sequence length="44" mass="5229">MHVLNENKTHILKIKVRKYVHKNLIQSPPPKVKIPKRQTVHIHS</sequence>